<dbReference type="InterPro" id="IPR000524">
    <property type="entry name" value="Tscrpt_reg_HTH_GntR"/>
</dbReference>
<dbReference type="InterPro" id="IPR004839">
    <property type="entry name" value="Aminotransferase_I/II_large"/>
</dbReference>
<name>A0ABP6Q499_9ACTN</name>
<keyword evidence="7" id="KW-0032">Aminotransferase</keyword>
<dbReference type="SUPFAM" id="SSF46785">
    <property type="entry name" value="Winged helix' DNA-binding domain"/>
    <property type="match status" value="1"/>
</dbReference>
<proteinExistence type="inferred from homology"/>
<gene>
    <name evidence="7" type="ORF">GCM10010468_16910</name>
</gene>
<dbReference type="RefSeq" id="WP_344824296.1">
    <property type="nucleotide sequence ID" value="NZ_BAAAUV010000004.1"/>
</dbReference>
<keyword evidence="3" id="KW-0805">Transcription regulation</keyword>
<dbReference type="Gene3D" id="1.10.10.10">
    <property type="entry name" value="Winged helix-like DNA-binding domain superfamily/Winged helix DNA-binding domain"/>
    <property type="match status" value="1"/>
</dbReference>
<evidence type="ECO:0000313" key="7">
    <source>
        <dbReference type="EMBL" id="GAA3203036.1"/>
    </source>
</evidence>
<evidence type="ECO:0000256" key="2">
    <source>
        <dbReference type="ARBA" id="ARBA00022898"/>
    </source>
</evidence>
<dbReference type="CDD" id="cd07377">
    <property type="entry name" value="WHTH_GntR"/>
    <property type="match status" value="1"/>
</dbReference>
<keyword evidence="4" id="KW-0238">DNA-binding</keyword>
<accession>A0ABP6Q499</accession>
<comment type="caution">
    <text evidence="7">The sequence shown here is derived from an EMBL/GenBank/DDBJ whole genome shotgun (WGS) entry which is preliminary data.</text>
</comment>
<comment type="similarity">
    <text evidence="1">In the C-terminal section; belongs to the class-I pyridoxal-phosphate-dependent aminotransferase family.</text>
</comment>
<dbReference type="Pfam" id="PF00155">
    <property type="entry name" value="Aminotran_1_2"/>
    <property type="match status" value="1"/>
</dbReference>
<dbReference type="Gene3D" id="3.40.640.10">
    <property type="entry name" value="Type I PLP-dependent aspartate aminotransferase-like (Major domain)"/>
    <property type="match status" value="1"/>
</dbReference>
<dbReference type="CDD" id="cd00609">
    <property type="entry name" value="AAT_like"/>
    <property type="match status" value="1"/>
</dbReference>
<dbReference type="EMBL" id="BAAAUV010000004">
    <property type="protein sequence ID" value="GAA3203036.1"/>
    <property type="molecule type" value="Genomic_DNA"/>
</dbReference>
<dbReference type="PANTHER" id="PTHR46577">
    <property type="entry name" value="HTH-TYPE TRANSCRIPTIONAL REGULATORY PROTEIN GABR"/>
    <property type="match status" value="1"/>
</dbReference>
<evidence type="ECO:0000256" key="4">
    <source>
        <dbReference type="ARBA" id="ARBA00023125"/>
    </source>
</evidence>
<keyword evidence="2" id="KW-0663">Pyridoxal phosphate</keyword>
<keyword evidence="7" id="KW-0808">Transferase</keyword>
<dbReference type="Pfam" id="PF00392">
    <property type="entry name" value="GntR"/>
    <property type="match status" value="1"/>
</dbReference>
<dbReference type="InterPro" id="IPR051446">
    <property type="entry name" value="HTH_trans_reg/aminotransferase"/>
</dbReference>
<dbReference type="PRINTS" id="PR00035">
    <property type="entry name" value="HTHGNTR"/>
</dbReference>
<dbReference type="PANTHER" id="PTHR46577:SF1">
    <property type="entry name" value="HTH-TYPE TRANSCRIPTIONAL REGULATORY PROTEIN GABR"/>
    <property type="match status" value="1"/>
</dbReference>
<evidence type="ECO:0000256" key="3">
    <source>
        <dbReference type="ARBA" id="ARBA00023015"/>
    </source>
</evidence>
<sequence>MDLHLVLDPALGLRDGLERALREAIGSGRLAPGGPLPSTRELAAELGMARGTVSRAYEHLTAEGLLVARRGSGTRVADARPAPPARVRSAPWTTLPPFPGFDLRPGMPDLSAFPRAAWLASTRRVLREVPSAALGYGDRAGHHLLREALAAYLGRARGVIASADHIVVCAGYTQALRLLGRVLRRHGATAVAFEDPAPPDFPDLVESAGLATVRVPVDGEGLVVGALPEDVGAVVVTPAHQYPLGVTLAPRRRAALLATGVLVVEDDYDGEFGAAAGSLQGLAPGRVVYTGTASKSLAPALRLAWMAVPDALLGPLREVMRYDESPVNALDQLVLADLITSGALDRHLAASRRRYRRRHDRLVEALGPLPAGGLHAVVRLAEGEQEVLARLHAAGVACDALSGYYADPENAPGGLVIGYATPPEHAFGPALTALTGVLARR</sequence>
<keyword evidence="8" id="KW-1185">Reference proteome</keyword>
<evidence type="ECO:0000259" key="6">
    <source>
        <dbReference type="PROSITE" id="PS50949"/>
    </source>
</evidence>
<evidence type="ECO:0000256" key="1">
    <source>
        <dbReference type="ARBA" id="ARBA00005384"/>
    </source>
</evidence>
<evidence type="ECO:0000313" key="8">
    <source>
        <dbReference type="Proteomes" id="UP001501237"/>
    </source>
</evidence>
<protein>
    <submittedName>
        <fullName evidence="7">PLP-dependent aminotransferase family protein</fullName>
    </submittedName>
</protein>
<dbReference type="InterPro" id="IPR036390">
    <property type="entry name" value="WH_DNA-bd_sf"/>
</dbReference>
<dbReference type="InterPro" id="IPR015424">
    <property type="entry name" value="PyrdxlP-dep_Trfase"/>
</dbReference>
<feature type="domain" description="HTH gntR-type" evidence="6">
    <location>
        <begin position="11"/>
        <end position="79"/>
    </location>
</feature>
<reference evidence="8" key="1">
    <citation type="journal article" date="2019" name="Int. J. Syst. Evol. Microbiol.">
        <title>The Global Catalogue of Microorganisms (GCM) 10K type strain sequencing project: providing services to taxonomists for standard genome sequencing and annotation.</title>
        <authorList>
            <consortium name="The Broad Institute Genomics Platform"/>
            <consortium name="The Broad Institute Genome Sequencing Center for Infectious Disease"/>
            <person name="Wu L."/>
            <person name="Ma J."/>
        </authorList>
    </citation>
    <scope>NUCLEOTIDE SEQUENCE [LARGE SCALE GENOMIC DNA]</scope>
    <source>
        <strain evidence="8">JCM 9377</strain>
    </source>
</reference>
<dbReference type="InterPro" id="IPR015421">
    <property type="entry name" value="PyrdxlP-dep_Trfase_major"/>
</dbReference>
<organism evidence="7 8">
    <name type="scientific">Actinocorallia longicatena</name>
    <dbReference type="NCBI Taxonomy" id="111803"/>
    <lineage>
        <taxon>Bacteria</taxon>
        <taxon>Bacillati</taxon>
        <taxon>Actinomycetota</taxon>
        <taxon>Actinomycetes</taxon>
        <taxon>Streptosporangiales</taxon>
        <taxon>Thermomonosporaceae</taxon>
        <taxon>Actinocorallia</taxon>
    </lineage>
</organism>
<evidence type="ECO:0000256" key="5">
    <source>
        <dbReference type="ARBA" id="ARBA00023163"/>
    </source>
</evidence>
<dbReference type="GO" id="GO:0008483">
    <property type="term" value="F:transaminase activity"/>
    <property type="evidence" value="ECO:0007669"/>
    <property type="project" value="UniProtKB-KW"/>
</dbReference>
<keyword evidence="5" id="KW-0804">Transcription</keyword>
<dbReference type="Proteomes" id="UP001501237">
    <property type="component" value="Unassembled WGS sequence"/>
</dbReference>
<dbReference type="SMART" id="SM00345">
    <property type="entry name" value="HTH_GNTR"/>
    <property type="match status" value="1"/>
</dbReference>
<dbReference type="PROSITE" id="PS50949">
    <property type="entry name" value="HTH_GNTR"/>
    <property type="match status" value="1"/>
</dbReference>
<dbReference type="SUPFAM" id="SSF53383">
    <property type="entry name" value="PLP-dependent transferases"/>
    <property type="match status" value="1"/>
</dbReference>
<dbReference type="InterPro" id="IPR036388">
    <property type="entry name" value="WH-like_DNA-bd_sf"/>
</dbReference>